<evidence type="ECO:0000256" key="1">
    <source>
        <dbReference type="SAM" id="Phobius"/>
    </source>
</evidence>
<feature type="transmembrane region" description="Helical" evidence="1">
    <location>
        <begin position="33"/>
        <end position="50"/>
    </location>
</feature>
<feature type="transmembrane region" description="Helical" evidence="1">
    <location>
        <begin position="259"/>
        <end position="281"/>
    </location>
</feature>
<evidence type="ECO:0008006" key="4">
    <source>
        <dbReference type="Google" id="ProtNLM"/>
    </source>
</evidence>
<dbReference type="Proteomes" id="UP000838686">
    <property type="component" value="Unassembled WGS sequence"/>
</dbReference>
<keyword evidence="1" id="KW-0812">Transmembrane</keyword>
<accession>A0ABN8FVX2</accession>
<keyword evidence="1" id="KW-0472">Membrane</keyword>
<dbReference type="InterPro" id="IPR046062">
    <property type="entry name" value="DUF6020"/>
</dbReference>
<feature type="transmembrane region" description="Helical" evidence="1">
    <location>
        <begin position="448"/>
        <end position="466"/>
    </location>
</feature>
<feature type="transmembrane region" description="Helical" evidence="1">
    <location>
        <begin position="70"/>
        <end position="89"/>
    </location>
</feature>
<feature type="transmembrane region" description="Helical" evidence="1">
    <location>
        <begin position="678"/>
        <end position="697"/>
    </location>
</feature>
<keyword evidence="3" id="KW-1185">Reference proteome</keyword>
<feature type="transmembrane region" description="Helical" evidence="1">
    <location>
        <begin position="7"/>
        <end position="27"/>
    </location>
</feature>
<feature type="transmembrane region" description="Helical" evidence="1">
    <location>
        <begin position="627"/>
        <end position="646"/>
    </location>
</feature>
<protein>
    <recommendedName>
        <fullName evidence="4">Glycosyltransferase RgtA/B/C/D-like domain-containing protein</fullName>
    </recommendedName>
</protein>
<evidence type="ECO:0000313" key="3">
    <source>
        <dbReference type="Proteomes" id="UP000838686"/>
    </source>
</evidence>
<dbReference type="EMBL" id="CAKMMF010000002">
    <property type="protein sequence ID" value="CAH1193337.1"/>
    <property type="molecule type" value="Genomic_DNA"/>
</dbReference>
<comment type="caution">
    <text evidence="2">The sequence shown here is derived from an EMBL/GenBank/DDBJ whole genome shotgun (WGS) entry which is preliminary data.</text>
</comment>
<feature type="transmembrane region" description="Helical" evidence="1">
    <location>
        <begin position="324"/>
        <end position="343"/>
    </location>
</feature>
<proteinExistence type="predicted"/>
<reference evidence="2" key="1">
    <citation type="submission" date="2022-01" db="EMBL/GenBank/DDBJ databases">
        <authorList>
            <person name="Criscuolo A."/>
        </authorList>
    </citation>
    <scope>NUCLEOTIDE SEQUENCE</scope>
    <source>
        <strain evidence="2">CIP111893</strain>
    </source>
</reference>
<dbReference type="Pfam" id="PF19484">
    <property type="entry name" value="DUF6020"/>
    <property type="match status" value="1"/>
</dbReference>
<feature type="transmembrane region" description="Helical" evidence="1">
    <location>
        <begin position="409"/>
        <end position="441"/>
    </location>
</feature>
<name>A0ABN8FVX2_9BACL</name>
<keyword evidence="1" id="KW-1133">Transmembrane helix</keyword>
<feature type="transmembrane region" description="Helical" evidence="1">
    <location>
        <begin position="226"/>
        <end position="247"/>
    </location>
</feature>
<organism evidence="2 3">
    <name type="scientific">Paenibacillus plantiphilus</name>
    <dbReference type="NCBI Taxonomy" id="2905650"/>
    <lineage>
        <taxon>Bacteria</taxon>
        <taxon>Bacillati</taxon>
        <taxon>Bacillota</taxon>
        <taxon>Bacilli</taxon>
        <taxon>Bacillales</taxon>
        <taxon>Paenibacillaceae</taxon>
        <taxon>Paenibacillus</taxon>
    </lineage>
</organism>
<sequence length="700" mass="79226">MLNRTVWIYFFISLILTVFMNNTILVNIPLSRIGAYLTALFILFVFIGVVSKVGPKFICKMKTNSRKSLWLSLVFSCILALALIAAIPLSGPNSGYFQSSRDSQLTITVKGEANASAQGSEVWINELSVDGKRVGFENLAINYDSNSWKVIEGSLESAVKGAVFSWQGEVDESVNLKLGSHPWSGKAIVSFNGDTIEKDLYSESGTIQEVSFSLSELSAIEQGVNFIVNVISLSILLFVSITYLLSYKPVRSEGHTRRFSRFFIYSGTILIIYIVYLIIYYPANMSADSINQYMQIQTGQFTDWHPILHTLLLWGIYKINSSPALVSICQILLMSSILGGAIYQLRKLGVHKSITYILLLFYALNPVNGVMSVTLWKDIPFAVLSLLLVIFTVYIYKSDYEWLKSKVNISLFIVVLIGVGLFRHNGIVTVIGVIVLMFLFYKQYWKKSLLITLSVLLGIGFISGPLSRLLNVEPAPPHFKFGIQLHQVGTMIHHNVGLRSEEQSLFTSILPISSWKGEDTIYSPYSANYLLFHPKLNAEILAENKWDFIRYWLQLAGRNPTIFIQDWKNMTSLVWKIQQPTDGYTYTTNIGIIDNPYNLVQFNALPVLKEAINKIIRFTEKPSNNWLFWRPAMFLFAVLLFGFIFIRRNDRRALLIVAPVLFEAAGLMISTPAQDARYFYSVTLIAPFIIAISFYSIKKE</sequence>
<gene>
    <name evidence="2" type="ORF">PAECIP111893_00437</name>
</gene>
<feature type="transmembrane region" description="Helical" evidence="1">
    <location>
        <begin position="379"/>
        <end position="397"/>
    </location>
</feature>
<dbReference type="RefSeq" id="WP_236338670.1">
    <property type="nucleotide sequence ID" value="NZ_CAKMMF010000002.1"/>
</dbReference>
<evidence type="ECO:0000313" key="2">
    <source>
        <dbReference type="EMBL" id="CAH1193337.1"/>
    </source>
</evidence>
<feature type="transmembrane region" description="Helical" evidence="1">
    <location>
        <begin position="349"/>
        <end position="367"/>
    </location>
</feature>